<evidence type="ECO:0000313" key="1">
    <source>
        <dbReference type="EMBL" id="MBS6940693.1"/>
    </source>
</evidence>
<name>A0A943V006_9ACTN</name>
<dbReference type="AlphaFoldDB" id="A0A943V006"/>
<comment type="caution">
    <text evidence="1">The sequence shown here is derived from an EMBL/GenBank/DDBJ whole genome shotgun (WGS) entry which is preliminary data.</text>
</comment>
<protein>
    <submittedName>
        <fullName evidence="1">Uncharacterized protein</fullName>
    </submittedName>
</protein>
<evidence type="ECO:0000313" key="2">
    <source>
        <dbReference type="Proteomes" id="UP000727506"/>
    </source>
</evidence>
<sequence length="110" mass="12790">MVNKFCHKGCPHRQEHYMRNSQDQLDGVMRPFSCTQPPTTAFFDHEPNHPVILTCDDVRAMHDEYGISHFKIVGRGTSFQTVLEAYVYYLAKPAYRDAVRRAVAMATRRR</sequence>
<reference evidence="1" key="1">
    <citation type="submission" date="2021-02" db="EMBL/GenBank/DDBJ databases">
        <title>Infant gut strain persistence is associated with maternal origin, phylogeny, and functional potential including surface adhesion and iron acquisition.</title>
        <authorList>
            <person name="Lou Y.C."/>
        </authorList>
    </citation>
    <scope>NUCLEOTIDE SEQUENCE</scope>
    <source>
        <strain evidence="1">L2_039_000G1_dasL2_039_000G1_concoct_11</strain>
    </source>
</reference>
<gene>
    <name evidence="1" type="ORF">KH142_04280</name>
</gene>
<proteinExistence type="predicted"/>
<organism evidence="1 2">
    <name type="scientific">Slackia piriformis</name>
    <dbReference type="NCBI Taxonomy" id="626934"/>
    <lineage>
        <taxon>Bacteria</taxon>
        <taxon>Bacillati</taxon>
        <taxon>Actinomycetota</taxon>
        <taxon>Coriobacteriia</taxon>
        <taxon>Eggerthellales</taxon>
        <taxon>Eggerthellaceae</taxon>
        <taxon>Slackia</taxon>
    </lineage>
</organism>
<dbReference type="Proteomes" id="UP000727506">
    <property type="component" value="Unassembled WGS sequence"/>
</dbReference>
<accession>A0A943V006</accession>
<dbReference type="EMBL" id="JAGZSV010000056">
    <property type="protein sequence ID" value="MBS6940693.1"/>
    <property type="molecule type" value="Genomic_DNA"/>
</dbReference>